<dbReference type="EMBL" id="MVHF01000002">
    <property type="protein sequence ID" value="ORA39290.1"/>
    <property type="molecule type" value="Genomic_DNA"/>
</dbReference>
<dbReference type="Proteomes" id="UP000192448">
    <property type="component" value="Unassembled WGS sequence"/>
</dbReference>
<accession>A0A1X0BAE5</accession>
<feature type="domain" description="Acyl-CoA dehydrogenase C-terminal" evidence="3">
    <location>
        <begin position="244"/>
        <end position="375"/>
    </location>
</feature>
<dbReference type="SUPFAM" id="SSF47203">
    <property type="entry name" value="Acyl-CoA dehydrogenase C-terminal domain-like"/>
    <property type="match status" value="1"/>
</dbReference>
<protein>
    <submittedName>
        <fullName evidence="4">Acyl-CoA dehydrogenase</fullName>
    </submittedName>
</protein>
<dbReference type="InterPro" id="IPR036250">
    <property type="entry name" value="AcylCo_DH-like_C"/>
</dbReference>
<dbReference type="InterPro" id="IPR013786">
    <property type="entry name" value="AcylCoA_DH/ox_N"/>
</dbReference>
<dbReference type="PANTHER" id="PTHR43884:SF12">
    <property type="entry name" value="ISOVALERYL-COA DEHYDROGENASE, MITOCHONDRIAL-RELATED"/>
    <property type="match status" value="1"/>
</dbReference>
<evidence type="ECO:0000256" key="1">
    <source>
        <dbReference type="ARBA" id="ARBA00023002"/>
    </source>
</evidence>
<dbReference type="GO" id="GO:0008470">
    <property type="term" value="F:3-methylbutanoyl-CoA dehydrogenase activity"/>
    <property type="evidence" value="ECO:0007669"/>
    <property type="project" value="TreeGrafter"/>
</dbReference>
<dbReference type="Gene3D" id="1.10.540.10">
    <property type="entry name" value="Acyl-CoA dehydrogenase/oxidase, N-terminal domain"/>
    <property type="match status" value="1"/>
</dbReference>
<sequence length="413" mass="45051">MTDTQPRTLDEALPRIRAVLQAAAKGSAERDLTHEHPYELVQQLADAGFGRLRITQEYGGFDVDLPTLFALLAEAGQADSNLPQIWRGHFTTTEILRRETDAEVRRHWSKAIAAGIVFGNAQSEPAALVRGADDPSGWGALTTHIRRDSDGRRVVSGTKFYSTGARFADYIRTAALDEDGNRVFAVLSANHTGVAHIDDWDGVGQRQTGSGTTIFEEVPVEPHGDIGRDVSALRGLDSFVQIVHLANLAGIARSIVAETVDIVRARTRTGQHALTQDAASDPEVLAVVGTLYARRLTAETLLRHAAENLELAHHSGRETDYAEAYVETSAAQLGVIDAVLDAATIAFNAGGSSTVRTRVHLDRHWRNARTLASHNPIIYKPRVIGDYLVNDSRPVSGYYRDRPKARSDEESAL</sequence>
<keyword evidence="5" id="KW-1185">Reference proteome</keyword>
<name>A0A1X0BAE5_9MYCO</name>
<dbReference type="Pfam" id="PF02771">
    <property type="entry name" value="Acyl-CoA_dh_N"/>
    <property type="match status" value="1"/>
</dbReference>
<dbReference type="OrthoDB" id="571684at2"/>
<dbReference type="InterPro" id="IPR037069">
    <property type="entry name" value="AcylCoA_DH/ox_N_sf"/>
</dbReference>
<dbReference type="SUPFAM" id="SSF56645">
    <property type="entry name" value="Acyl-CoA dehydrogenase NM domain-like"/>
    <property type="match status" value="1"/>
</dbReference>
<organism evidence="4 5">
    <name type="scientific">Mycobacterium aquaticum</name>
    <dbReference type="NCBI Taxonomy" id="1927124"/>
    <lineage>
        <taxon>Bacteria</taxon>
        <taxon>Bacillati</taxon>
        <taxon>Actinomycetota</taxon>
        <taxon>Actinomycetes</taxon>
        <taxon>Mycobacteriales</taxon>
        <taxon>Mycobacteriaceae</taxon>
        <taxon>Mycobacterium</taxon>
    </lineage>
</organism>
<dbReference type="GO" id="GO:0050660">
    <property type="term" value="F:flavin adenine dinucleotide binding"/>
    <property type="evidence" value="ECO:0007669"/>
    <property type="project" value="InterPro"/>
</dbReference>
<dbReference type="Gene3D" id="2.40.110.10">
    <property type="entry name" value="Butyryl-CoA Dehydrogenase, subunit A, domain 2"/>
    <property type="match status" value="1"/>
</dbReference>
<dbReference type="Pfam" id="PF08028">
    <property type="entry name" value="Acyl-CoA_dh_2"/>
    <property type="match status" value="1"/>
</dbReference>
<evidence type="ECO:0000313" key="4">
    <source>
        <dbReference type="EMBL" id="ORA39290.1"/>
    </source>
</evidence>
<keyword evidence="1" id="KW-0560">Oxidoreductase</keyword>
<dbReference type="InterPro" id="IPR046373">
    <property type="entry name" value="Acyl-CoA_Oxase/DH_mid-dom_sf"/>
</dbReference>
<dbReference type="GO" id="GO:0006552">
    <property type="term" value="P:L-leucine catabolic process"/>
    <property type="evidence" value="ECO:0007669"/>
    <property type="project" value="TreeGrafter"/>
</dbReference>
<dbReference type="InterPro" id="IPR009100">
    <property type="entry name" value="AcylCoA_DH/oxidase_NM_dom_sf"/>
</dbReference>
<dbReference type="AlphaFoldDB" id="A0A1X0BAE5"/>
<comment type="caution">
    <text evidence="4">The sequence shown here is derived from an EMBL/GenBank/DDBJ whole genome shotgun (WGS) entry which is preliminary data.</text>
</comment>
<evidence type="ECO:0000313" key="5">
    <source>
        <dbReference type="Proteomes" id="UP000192448"/>
    </source>
</evidence>
<evidence type="ECO:0000259" key="2">
    <source>
        <dbReference type="Pfam" id="PF02771"/>
    </source>
</evidence>
<dbReference type="STRING" id="1927124.BST13_03235"/>
<evidence type="ECO:0000259" key="3">
    <source>
        <dbReference type="Pfam" id="PF08028"/>
    </source>
</evidence>
<dbReference type="InterPro" id="IPR013107">
    <property type="entry name" value="Acyl-CoA_DH_C"/>
</dbReference>
<feature type="domain" description="Acyl-CoA dehydrogenase/oxidase N-terminal" evidence="2">
    <location>
        <begin position="22"/>
        <end position="115"/>
    </location>
</feature>
<dbReference type="Gene3D" id="1.20.140.10">
    <property type="entry name" value="Butyryl-CoA Dehydrogenase, subunit A, domain 3"/>
    <property type="match status" value="1"/>
</dbReference>
<reference evidence="4 5" key="1">
    <citation type="submission" date="2017-02" db="EMBL/GenBank/DDBJ databases">
        <title>The new phylogeny of genus Mycobacterium.</title>
        <authorList>
            <person name="Tortoli E."/>
            <person name="Trovato A."/>
            <person name="Cirillo D.M."/>
        </authorList>
    </citation>
    <scope>NUCLEOTIDE SEQUENCE [LARGE SCALE GENOMIC DNA]</scope>
    <source>
        <strain evidence="4 5">RW6</strain>
    </source>
</reference>
<dbReference type="PIRSF" id="PIRSF016578">
    <property type="entry name" value="HsaA"/>
    <property type="match status" value="1"/>
</dbReference>
<dbReference type="PANTHER" id="PTHR43884">
    <property type="entry name" value="ACYL-COA DEHYDROGENASE"/>
    <property type="match status" value="1"/>
</dbReference>
<gene>
    <name evidence="4" type="ORF">BST13_03235</name>
</gene>
<dbReference type="RefSeq" id="WP_083160546.1">
    <property type="nucleotide sequence ID" value="NZ_MVHF01000002.1"/>
</dbReference>
<proteinExistence type="predicted"/>